<name>A0A0J0XS08_9TREE</name>
<dbReference type="RefSeq" id="XP_018280361.1">
    <property type="nucleotide sequence ID" value="XM_018427148.1"/>
</dbReference>
<dbReference type="AlphaFoldDB" id="A0A0J0XS08"/>
<organism evidence="1 2">
    <name type="scientific">Cutaneotrichosporon oleaginosum</name>
    <dbReference type="NCBI Taxonomy" id="879819"/>
    <lineage>
        <taxon>Eukaryota</taxon>
        <taxon>Fungi</taxon>
        <taxon>Dikarya</taxon>
        <taxon>Basidiomycota</taxon>
        <taxon>Agaricomycotina</taxon>
        <taxon>Tremellomycetes</taxon>
        <taxon>Trichosporonales</taxon>
        <taxon>Trichosporonaceae</taxon>
        <taxon>Cutaneotrichosporon</taxon>
    </lineage>
</organism>
<proteinExistence type="predicted"/>
<reference evidence="1 2" key="1">
    <citation type="submission" date="2015-03" db="EMBL/GenBank/DDBJ databases">
        <title>Genomics and transcriptomics of the oil-accumulating basidiomycete yeast T. oleaginosus allow insights into substrate utilization and the diverse evolutionary trajectories of mating systems in fungi.</title>
        <authorList>
            <consortium name="DOE Joint Genome Institute"/>
            <person name="Kourist R."/>
            <person name="Kracht O."/>
            <person name="Bracharz F."/>
            <person name="Lipzen A."/>
            <person name="Nolan M."/>
            <person name="Ohm R."/>
            <person name="Grigoriev I."/>
            <person name="Sun S."/>
            <person name="Heitman J."/>
            <person name="Bruck T."/>
            <person name="Nowrousian M."/>
        </authorList>
    </citation>
    <scope>NUCLEOTIDE SEQUENCE [LARGE SCALE GENOMIC DNA]</scope>
    <source>
        <strain evidence="1 2">IBC0246</strain>
    </source>
</reference>
<dbReference type="EMBL" id="KQ087191">
    <property type="protein sequence ID" value="KLT43870.1"/>
    <property type="molecule type" value="Genomic_DNA"/>
</dbReference>
<sequence length="130" mass="14248">MAVNQWRRVTLGMLLDEALWRSEHMLTIASSVPLMWKSREHLRADEHAGLECRTGMVHSLCAPGTSHPHLVLALSSGLALVTSHFMPRVTLHGSTHAADALKQVIVGEQGDGDDCAADWIGRRCCCRLSP</sequence>
<evidence type="ECO:0000313" key="2">
    <source>
        <dbReference type="Proteomes" id="UP000053611"/>
    </source>
</evidence>
<dbReference type="GeneID" id="28987751"/>
<keyword evidence="2" id="KW-1185">Reference proteome</keyword>
<accession>A0A0J0XS08</accession>
<gene>
    <name evidence="1" type="ORF">CC85DRAFT_40566</name>
</gene>
<dbReference type="Proteomes" id="UP000053611">
    <property type="component" value="Unassembled WGS sequence"/>
</dbReference>
<protein>
    <submittedName>
        <fullName evidence="1">Uncharacterized protein</fullName>
    </submittedName>
</protein>
<evidence type="ECO:0000313" key="1">
    <source>
        <dbReference type="EMBL" id="KLT43870.1"/>
    </source>
</evidence>